<feature type="transmembrane region" description="Helical" evidence="13">
    <location>
        <begin position="129"/>
        <end position="150"/>
    </location>
</feature>
<evidence type="ECO:0000256" key="4">
    <source>
        <dbReference type="ARBA" id="ARBA00020268"/>
    </source>
</evidence>
<comment type="function">
    <text evidence="1">Multidrug efflux pump.</text>
</comment>
<dbReference type="Pfam" id="PF01554">
    <property type="entry name" value="MatE"/>
    <property type="match status" value="2"/>
</dbReference>
<evidence type="ECO:0000256" key="5">
    <source>
        <dbReference type="ARBA" id="ARBA00022448"/>
    </source>
</evidence>
<dbReference type="PANTHER" id="PTHR43298">
    <property type="entry name" value="MULTIDRUG RESISTANCE PROTEIN NORM-RELATED"/>
    <property type="match status" value="1"/>
</dbReference>
<feature type="transmembrane region" description="Helical" evidence="13">
    <location>
        <begin position="91"/>
        <end position="109"/>
    </location>
</feature>
<accession>A0ABT4G7S9</accession>
<evidence type="ECO:0000256" key="11">
    <source>
        <dbReference type="ARBA" id="ARBA00023136"/>
    </source>
</evidence>
<evidence type="ECO:0000256" key="2">
    <source>
        <dbReference type="ARBA" id="ARBA00004651"/>
    </source>
</evidence>
<dbReference type="Proteomes" id="UP001527099">
    <property type="component" value="Unassembled WGS sequence"/>
</dbReference>
<feature type="transmembrane region" description="Helical" evidence="13">
    <location>
        <begin position="275"/>
        <end position="294"/>
    </location>
</feature>
<feature type="transmembrane region" description="Helical" evidence="13">
    <location>
        <begin position="381"/>
        <end position="401"/>
    </location>
</feature>
<organism evidence="14 15">
    <name type="scientific">Paenibacillus alginolyticus</name>
    <dbReference type="NCBI Taxonomy" id="59839"/>
    <lineage>
        <taxon>Bacteria</taxon>
        <taxon>Bacillati</taxon>
        <taxon>Bacillota</taxon>
        <taxon>Bacilli</taxon>
        <taxon>Bacillales</taxon>
        <taxon>Paenibacillaceae</taxon>
        <taxon>Paenibacillus</taxon>
    </lineage>
</organism>
<keyword evidence="5" id="KW-0813">Transport</keyword>
<evidence type="ECO:0000256" key="12">
    <source>
        <dbReference type="ARBA" id="ARBA00031636"/>
    </source>
</evidence>
<feature type="transmembrane region" description="Helical" evidence="13">
    <location>
        <begin position="52"/>
        <end position="71"/>
    </location>
</feature>
<keyword evidence="10" id="KW-0406">Ion transport</keyword>
<name>A0ABT4G7S9_9BACL</name>
<evidence type="ECO:0000256" key="13">
    <source>
        <dbReference type="SAM" id="Phobius"/>
    </source>
</evidence>
<dbReference type="CDD" id="cd13137">
    <property type="entry name" value="MATE_NorM_like"/>
    <property type="match status" value="1"/>
</dbReference>
<evidence type="ECO:0000313" key="15">
    <source>
        <dbReference type="Proteomes" id="UP001527099"/>
    </source>
</evidence>
<keyword evidence="7" id="KW-1003">Cell membrane</keyword>
<evidence type="ECO:0000256" key="8">
    <source>
        <dbReference type="ARBA" id="ARBA00022692"/>
    </source>
</evidence>
<dbReference type="PIRSF" id="PIRSF006603">
    <property type="entry name" value="DinF"/>
    <property type="match status" value="1"/>
</dbReference>
<dbReference type="EMBL" id="JAMDMX010000011">
    <property type="protein sequence ID" value="MCY9692224.1"/>
    <property type="molecule type" value="Genomic_DNA"/>
</dbReference>
<feature type="transmembrane region" description="Helical" evidence="13">
    <location>
        <begin position="314"/>
        <end position="339"/>
    </location>
</feature>
<gene>
    <name evidence="14" type="ORF">M5X19_04760</name>
</gene>
<feature type="transmembrane region" description="Helical" evidence="13">
    <location>
        <begin position="162"/>
        <end position="182"/>
    </location>
</feature>
<reference evidence="14 15" key="1">
    <citation type="submission" date="2022-05" db="EMBL/GenBank/DDBJ databases">
        <title>Genome Sequencing of Bee-Associated Microbes.</title>
        <authorList>
            <person name="Dunlap C."/>
        </authorList>
    </citation>
    <scope>NUCLEOTIDE SEQUENCE [LARGE SCALE GENOMIC DNA]</scope>
    <source>
        <strain evidence="14 15">NRRL B-14421</strain>
    </source>
</reference>
<comment type="subcellular location">
    <subcellularLocation>
        <location evidence="2">Cell membrane</location>
        <topology evidence="2">Multi-pass membrane protein</topology>
    </subcellularLocation>
</comment>
<keyword evidence="9 13" id="KW-1133">Transmembrane helix</keyword>
<evidence type="ECO:0000256" key="10">
    <source>
        <dbReference type="ARBA" id="ARBA00023065"/>
    </source>
</evidence>
<sequence>MNKNAYLISLITLAIPAIIENSLQSLVGFVDTLFISKLGINEVASVGIANNILQIYFAVFMAISTASTIYISRYTGAKEPEKVKQTITHSLILTIIVGLLFGLISWLLAENLLKLLGASDEVLSQGVLYFRIVTTPSLLISLMYTLGAILRGTGDTKSPMRVGIIMNVAHIGLDYVLIFGVFFEGFGIAGAGAATVIARLIGVILLFRSLINKQLITTVFSYWKLNINVFKGLLNLGLPTGFERLFMRVGQVIYFGMILRMGTEVYAAHTITGNLTIFATIVGTGLGVATTTLIGKSLGANDSEGAKKYAKVSIVITSVSMSIISVIMFATSPWIAPIFTTNATVISLIIIALGIDTLVQPAIGTVSAYTSILQAGGDTKFPMYSTAIGIWAIRTVGVYVFGIHFGLGIVGVRIAIAIDNYVRAGFLYYRYRSNKWIKKLNIGSLNTQ</sequence>
<keyword evidence="11 13" id="KW-0472">Membrane</keyword>
<protein>
    <recommendedName>
        <fullName evidence="4">Probable multidrug resistance protein NorM</fullName>
    </recommendedName>
    <alternativeName>
        <fullName evidence="12">Multidrug-efflux transporter</fullName>
    </alternativeName>
</protein>
<keyword evidence="6" id="KW-0050">Antiport</keyword>
<dbReference type="PANTHER" id="PTHR43298:SF2">
    <property type="entry name" value="FMN_FAD EXPORTER YEEO-RELATED"/>
    <property type="match status" value="1"/>
</dbReference>
<dbReference type="RefSeq" id="WP_268613816.1">
    <property type="nucleotide sequence ID" value="NZ_JAMDMX010000011.1"/>
</dbReference>
<feature type="transmembrane region" description="Helical" evidence="13">
    <location>
        <begin position="345"/>
        <end position="369"/>
    </location>
</feature>
<keyword evidence="8 13" id="KW-0812">Transmembrane</keyword>
<comment type="caution">
    <text evidence="14">The sequence shown here is derived from an EMBL/GenBank/DDBJ whole genome shotgun (WGS) entry which is preliminary data.</text>
</comment>
<evidence type="ECO:0000256" key="3">
    <source>
        <dbReference type="ARBA" id="ARBA00010199"/>
    </source>
</evidence>
<evidence type="ECO:0000313" key="14">
    <source>
        <dbReference type="EMBL" id="MCY9692224.1"/>
    </source>
</evidence>
<evidence type="ECO:0000256" key="9">
    <source>
        <dbReference type="ARBA" id="ARBA00022989"/>
    </source>
</evidence>
<dbReference type="InterPro" id="IPR048279">
    <property type="entry name" value="MdtK-like"/>
</dbReference>
<proteinExistence type="inferred from homology"/>
<comment type="similarity">
    <text evidence="3">Belongs to the multi antimicrobial extrusion (MATE) (TC 2.A.66.1) family.</text>
</comment>
<feature type="transmembrane region" description="Helical" evidence="13">
    <location>
        <begin position="188"/>
        <end position="207"/>
    </location>
</feature>
<evidence type="ECO:0000256" key="7">
    <source>
        <dbReference type="ARBA" id="ARBA00022475"/>
    </source>
</evidence>
<dbReference type="NCBIfam" id="TIGR00797">
    <property type="entry name" value="matE"/>
    <property type="match status" value="1"/>
</dbReference>
<evidence type="ECO:0000256" key="6">
    <source>
        <dbReference type="ARBA" id="ARBA00022449"/>
    </source>
</evidence>
<keyword evidence="15" id="KW-1185">Reference proteome</keyword>
<dbReference type="InterPro" id="IPR002528">
    <property type="entry name" value="MATE_fam"/>
</dbReference>
<dbReference type="InterPro" id="IPR050222">
    <property type="entry name" value="MATE_MdtK"/>
</dbReference>
<evidence type="ECO:0000256" key="1">
    <source>
        <dbReference type="ARBA" id="ARBA00003408"/>
    </source>
</evidence>